<keyword evidence="5" id="KW-1185">Reference proteome</keyword>
<comment type="caution">
    <text evidence="4">The sequence shown here is derived from an EMBL/GenBank/DDBJ whole genome shotgun (WGS) entry which is preliminary data.</text>
</comment>
<reference evidence="4 5" key="1">
    <citation type="submission" date="2024-04" db="EMBL/GenBank/DDBJ databases">
        <title>Genome sequencing and metabolic network reconstruction of aminoacids and betaine degradation by Anoxynatronum sibiricum.</title>
        <authorList>
            <person name="Detkova E.N."/>
            <person name="Boltjanskaja Y.V."/>
            <person name="Mardanov A.V."/>
            <person name="Kevbrin V."/>
        </authorList>
    </citation>
    <scope>NUCLEOTIDE SEQUENCE [LARGE SCALE GENOMIC DNA]</scope>
    <source>
        <strain evidence="4 5">Z-7981</strain>
    </source>
</reference>
<dbReference type="Pfam" id="PF00455">
    <property type="entry name" value="DeoRC"/>
    <property type="match status" value="1"/>
</dbReference>
<dbReference type="PANTHER" id="PTHR30363">
    <property type="entry name" value="HTH-TYPE TRANSCRIPTIONAL REGULATOR SRLR-RELATED"/>
    <property type="match status" value="1"/>
</dbReference>
<evidence type="ECO:0000256" key="1">
    <source>
        <dbReference type="ARBA" id="ARBA00023015"/>
    </source>
</evidence>
<dbReference type="SMART" id="SM01134">
    <property type="entry name" value="DeoRC"/>
    <property type="match status" value="1"/>
</dbReference>
<dbReference type="PRINTS" id="PR00037">
    <property type="entry name" value="HTHLACR"/>
</dbReference>
<dbReference type="InterPro" id="IPR036390">
    <property type="entry name" value="WH_DNA-bd_sf"/>
</dbReference>
<evidence type="ECO:0000259" key="3">
    <source>
        <dbReference type="PROSITE" id="PS51000"/>
    </source>
</evidence>
<keyword evidence="4" id="KW-0238">DNA-binding</keyword>
<name>A0ABU9VV86_9CLOT</name>
<dbReference type="InterPro" id="IPR037171">
    <property type="entry name" value="NagB/RpiA_transferase-like"/>
</dbReference>
<keyword evidence="1" id="KW-0805">Transcription regulation</keyword>
<dbReference type="SUPFAM" id="SSF100950">
    <property type="entry name" value="NagB/RpiA/CoA transferase-like"/>
    <property type="match status" value="1"/>
</dbReference>
<dbReference type="InterPro" id="IPR050313">
    <property type="entry name" value="Carb_Metab_HTH_regulators"/>
</dbReference>
<feature type="domain" description="HTH deoR-type" evidence="3">
    <location>
        <begin position="16"/>
        <end position="71"/>
    </location>
</feature>
<dbReference type="SUPFAM" id="SSF46785">
    <property type="entry name" value="Winged helix' DNA-binding domain"/>
    <property type="match status" value="1"/>
</dbReference>
<dbReference type="EMBL" id="JBCITM010000011">
    <property type="protein sequence ID" value="MEN1761088.1"/>
    <property type="molecule type" value="Genomic_DNA"/>
</dbReference>
<dbReference type="Gene3D" id="3.40.50.1360">
    <property type="match status" value="1"/>
</dbReference>
<dbReference type="InterPro" id="IPR001034">
    <property type="entry name" value="DeoR_HTH"/>
</dbReference>
<dbReference type="SMART" id="SM00420">
    <property type="entry name" value="HTH_DEOR"/>
    <property type="match status" value="1"/>
</dbReference>
<dbReference type="Pfam" id="PF08220">
    <property type="entry name" value="HTH_DeoR"/>
    <property type="match status" value="1"/>
</dbReference>
<gene>
    <name evidence="4" type="ORF">AAIG11_11415</name>
</gene>
<accession>A0ABU9VV86</accession>
<organism evidence="4 5">
    <name type="scientific">Anoxynatronum sibiricum</name>
    <dbReference type="NCBI Taxonomy" id="210623"/>
    <lineage>
        <taxon>Bacteria</taxon>
        <taxon>Bacillati</taxon>
        <taxon>Bacillota</taxon>
        <taxon>Clostridia</taxon>
        <taxon>Eubacteriales</taxon>
        <taxon>Clostridiaceae</taxon>
        <taxon>Anoxynatronum</taxon>
    </lineage>
</organism>
<dbReference type="Proteomes" id="UP001407405">
    <property type="component" value="Unassembled WGS sequence"/>
</dbReference>
<proteinExistence type="predicted"/>
<dbReference type="PROSITE" id="PS51000">
    <property type="entry name" value="HTH_DEOR_2"/>
    <property type="match status" value="1"/>
</dbReference>
<keyword evidence="2" id="KW-0804">Transcription</keyword>
<dbReference type="RefSeq" id="WP_343186402.1">
    <property type="nucleotide sequence ID" value="NZ_JBCITM010000011.1"/>
</dbReference>
<dbReference type="InterPro" id="IPR036388">
    <property type="entry name" value="WH-like_DNA-bd_sf"/>
</dbReference>
<dbReference type="InterPro" id="IPR014036">
    <property type="entry name" value="DeoR-like_C"/>
</dbReference>
<evidence type="ECO:0000313" key="4">
    <source>
        <dbReference type="EMBL" id="MEN1761088.1"/>
    </source>
</evidence>
<protein>
    <submittedName>
        <fullName evidence="4">DeoR/GlpR family DNA-binding transcription regulator</fullName>
    </submittedName>
</protein>
<dbReference type="PANTHER" id="PTHR30363:SF44">
    <property type="entry name" value="AGA OPERON TRANSCRIPTIONAL REPRESSOR-RELATED"/>
    <property type="match status" value="1"/>
</dbReference>
<evidence type="ECO:0000313" key="5">
    <source>
        <dbReference type="Proteomes" id="UP001407405"/>
    </source>
</evidence>
<dbReference type="GO" id="GO:0003677">
    <property type="term" value="F:DNA binding"/>
    <property type="evidence" value="ECO:0007669"/>
    <property type="project" value="UniProtKB-KW"/>
</dbReference>
<evidence type="ECO:0000256" key="2">
    <source>
        <dbReference type="ARBA" id="ARBA00023163"/>
    </source>
</evidence>
<dbReference type="Gene3D" id="1.10.10.10">
    <property type="entry name" value="Winged helix-like DNA-binding domain superfamily/Winged helix DNA-binding domain"/>
    <property type="match status" value="1"/>
</dbReference>
<sequence length="276" mass="30995">MIIMIYQAAGKGTMMPKKRVELIREKLLQHQQVLVSDLSESFGVSTVSIRKDLSVLENEGFAQRFYGGAALSQNQTRLTSKGQPVLDFYQDSLRQQLAETACREIEDGDCLFLGSGRTCCVLARKLERFQKLTVVTNNITALQDLLARVSKVYLIGGEVTSTDANTLFSSWEQPQPFTESIYVNKAFTSISGIDLKAGLTVNSIISTYVFKHIPSMAHRWILMADHSKYDRIAMYPVAGLSKIHTIISDDFPDPYRKYFHQHKIGIISAAQDSDRT</sequence>